<evidence type="ECO:0000313" key="2">
    <source>
        <dbReference type="EMBL" id="GGN39793.1"/>
    </source>
</evidence>
<evidence type="ECO:0000313" key="3">
    <source>
        <dbReference type="Proteomes" id="UP000645517"/>
    </source>
</evidence>
<dbReference type="InterPro" id="IPR011009">
    <property type="entry name" value="Kinase-like_dom_sf"/>
</dbReference>
<proteinExistence type="predicted"/>
<comment type="caution">
    <text evidence="2">The sequence shown here is derived from an EMBL/GenBank/DDBJ whole genome shotgun (WGS) entry which is preliminary data.</text>
</comment>
<dbReference type="Pfam" id="PF01636">
    <property type="entry name" value="APH"/>
    <property type="match status" value="1"/>
</dbReference>
<gene>
    <name evidence="2" type="ORF">GCM10010842_23950</name>
</gene>
<name>A0ABQ2J6E3_9DEIO</name>
<protein>
    <recommendedName>
        <fullName evidence="1">Aminoglycoside phosphotransferase domain-containing protein</fullName>
    </recommendedName>
</protein>
<evidence type="ECO:0000259" key="1">
    <source>
        <dbReference type="Pfam" id="PF01636"/>
    </source>
</evidence>
<feature type="domain" description="Aminoglycoside phosphotransferase" evidence="1">
    <location>
        <begin position="32"/>
        <end position="230"/>
    </location>
</feature>
<sequence length="276" mass="30098">MNVHTAARLAGVVLAAPLHGYRVLVARPERLVIQVTTAEGRFVLKLEEAGEGLTREVAARTFLRARGFPVAAPVARGADGWTWLLLPWVDGLPLTGESPLAAQRAAGALLARLHAMPGERPPPQQQTWDAWMLGWLRHALTYWLVTGLAPQDAAGRLSRWWRTVEPLLASRGRQTILFDGKPAHLLVTGNHQVALIDVEDLRSGDGLMDLAVIALHEPATLPGVLAGYATLNAQENTLMAFYILLRALAAAEWDETRLGGQQRDRLLQLAVRSLPA</sequence>
<dbReference type="InterPro" id="IPR002575">
    <property type="entry name" value="Aminoglycoside_PTrfase"/>
</dbReference>
<dbReference type="Proteomes" id="UP000645517">
    <property type="component" value="Unassembled WGS sequence"/>
</dbReference>
<organism evidence="2 3">
    <name type="scientific">Deinococcus daejeonensis</name>
    <dbReference type="NCBI Taxonomy" id="1007098"/>
    <lineage>
        <taxon>Bacteria</taxon>
        <taxon>Thermotogati</taxon>
        <taxon>Deinococcota</taxon>
        <taxon>Deinococci</taxon>
        <taxon>Deinococcales</taxon>
        <taxon>Deinococcaceae</taxon>
        <taxon>Deinococcus</taxon>
    </lineage>
</organism>
<accession>A0ABQ2J6E3</accession>
<reference evidence="3" key="1">
    <citation type="journal article" date="2019" name="Int. J. Syst. Evol. Microbiol.">
        <title>The Global Catalogue of Microorganisms (GCM) 10K type strain sequencing project: providing services to taxonomists for standard genome sequencing and annotation.</title>
        <authorList>
            <consortium name="The Broad Institute Genomics Platform"/>
            <consortium name="The Broad Institute Genome Sequencing Center for Infectious Disease"/>
            <person name="Wu L."/>
            <person name="Ma J."/>
        </authorList>
    </citation>
    <scope>NUCLEOTIDE SEQUENCE [LARGE SCALE GENOMIC DNA]</scope>
    <source>
        <strain evidence="3">JCM 16918</strain>
    </source>
</reference>
<keyword evidence="3" id="KW-1185">Reference proteome</keyword>
<dbReference type="Gene3D" id="3.90.1200.10">
    <property type="match status" value="1"/>
</dbReference>
<dbReference type="SUPFAM" id="SSF56112">
    <property type="entry name" value="Protein kinase-like (PK-like)"/>
    <property type="match status" value="1"/>
</dbReference>
<dbReference type="EMBL" id="BMOR01000009">
    <property type="protein sequence ID" value="GGN39793.1"/>
    <property type="molecule type" value="Genomic_DNA"/>
</dbReference>